<feature type="transmembrane region" description="Helical" evidence="1">
    <location>
        <begin position="20"/>
        <end position="42"/>
    </location>
</feature>
<keyword evidence="1" id="KW-0812">Transmembrane</keyword>
<gene>
    <name evidence="2" type="ORF">CINF_1224</name>
</gene>
<organism evidence="2 3">
    <name type="scientific">Candidatus Campylobacter infans</name>
    <dbReference type="NCBI Taxonomy" id="2561898"/>
    <lineage>
        <taxon>Bacteria</taxon>
        <taxon>Pseudomonadati</taxon>
        <taxon>Campylobacterota</taxon>
        <taxon>Epsilonproteobacteria</taxon>
        <taxon>Campylobacterales</taxon>
        <taxon>Campylobacteraceae</taxon>
        <taxon>Campylobacter</taxon>
    </lineage>
</organism>
<keyword evidence="3" id="KW-1185">Reference proteome</keyword>
<dbReference type="AlphaFoldDB" id="A0A7H9CJ60"/>
<name>A0A7H9CJ60_9BACT</name>
<dbReference type="RefSeq" id="WP_179974890.1">
    <property type="nucleotide sequence ID" value="NZ_CP049075.1"/>
</dbReference>
<protein>
    <submittedName>
        <fullName evidence="2">Uncharacterized protein</fullName>
    </submittedName>
</protein>
<proteinExistence type="predicted"/>
<dbReference type="KEGG" id="cinf:CINF_1224"/>
<evidence type="ECO:0000256" key="1">
    <source>
        <dbReference type="SAM" id="Phobius"/>
    </source>
</evidence>
<dbReference type="EMBL" id="CP049075">
    <property type="protein sequence ID" value="QLI05711.1"/>
    <property type="molecule type" value="Genomic_DNA"/>
</dbReference>
<sequence length="47" mass="5381">MNNLESNKHILTDLLMSDYAFLMSLTGILVGFCFMFISFYIVTNIKA</sequence>
<dbReference type="Proteomes" id="UP000509414">
    <property type="component" value="Chromosome"/>
</dbReference>
<evidence type="ECO:0000313" key="2">
    <source>
        <dbReference type="EMBL" id="QLI05711.1"/>
    </source>
</evidence>
<keyword evidence="1" id="KW-0472">Membrane</keyword>
<evidence type="ECO:0000313" key="3">
    <source>
        <dbReference type="Proteomes" id="UP000509414"/>
    </source>
</evidence>
<keyword evidence="1" id="KW-1133">Transmembrane helix</keyword>
<accession>A0A7H9CJ60</accession>
<reference evidence="2 3" key="1">
    <citation type="submission" date="2020-02" db="EMBL/GenBank/DDBJ databases">
        <title>Complete genome sequence of the novel Campylobacter species Candidatus Campylobacter infans.</title>
        <authorList>
            <person name="Duim B."/>
            <person name="Zomer A."/>
            <person name="van der Graaf L."/>
            <person name="Wagenaar J."/>
        </authorList>
    </citation>
    <scope>NUCLEOTIDE SEQUENCE [LARGE SCALE GENOMIC DNA]</scope>
    <source>
        <strain evidence="2 3">19S00001</strain>
    </source>
</reference>